<name>A0A6M5YXM9_9BACT</name>
<keyword evidence="4" id="KW-1185">Reference proteome</keyword>
<protein>
    <recommendedName>
        <fullName evidence="2">Chemotaxis phosphatase CheX-like domain-containing protein</fullName>
    </recommendedName>
</protein>
<evidence type="ECO:0000259" key="2">
    <source>
        <dbReference type="Pfam" id="PF13690"/>
    </source>
</evidence>
<dbReference type="InterPro" id="IPR028976">
    <property type="entry name" value="CheC-like_sf"/>
</dbReference>
<dbReference type="SUPFAM" id="SSF103039">
    <property type="entry name" value="CheC-like"/>
    <property type="match status" value="1"/>
</dbReference>
<feature type="domain" description="Chemotaxis phosphatase CheX-like" evidence="2">
    <location>
        <begin position="52"/>
        <end position="148"/>
    </location>
</feature>
<dbReference type="InterPro" id="IPR028051">
    <property type="entry name" value="CheX-like_dom"/>
</dbReference>
<dbReference type="AlphaFoldDB" id="A0A6M5YXM9"/>
<evidence type="ECO:0000313" key="3">
    <source>
        <dbReference type="EMBL" id="QJW98031.1"/>
    </source>
</evidence>
<dbReference type="GO" id="GO:0006935">
    <property type="term" value="P:chemotaxis"/>
    <property type="evidence" value="ECO:0007669"/>
    <property type="project" value="UniProtKB-KW"/>
</dbReference>
<dbReference type="Pfam" id="PF13690">
    <property type="entry name" value="CheX"/>
    <property type="match status" value="1"/>
</dbReference>
<dbReference type="RefSeq" id="WP_171473297.1">
    <property type="nucleotide sequence ID" value="NZ_CP053452.2"/>
</dbReference>
<sequence length="174" mass="18461">MSTNLQTAPPTTFPPKISAVVRDAAIEFFGTYCGMQPCEQQDEPVVAGGSGIMGVISFFGDPVWTVALILPEATAVTAAKLFAGFDITFDSQDMGDIVGEMSNVMAGDIVARLDAVGLASQMSLPTVARGHDVELLSPSNACATRIKFKSQNGDFWFRLVKALDKLPGVRRSGT</sequence>
<accession>A0A6M5YXM9</accession>
<gene>
    <name evidence="3" type="ORF">FTUN_5611</name>
</gene>
<dbReference type="Gene3D" id="3.40.1550.10">
    <property type="entry name" value="CheC-like"/>
    <property type="match status" value="1"/>
</dbReference>
<proteinExistence type="predicted"/>
<evidence type="ECO:0000256" key="1">
    <source>
        <dbReference type="ARBA" id="ARBA00022500"/>
    </source>
</evidence>
<organism evidence="3 4">
    <name type="scientific">Frigoriglobus tundricola</name>
    <dbReference type="NCBI Taxonomy" id="2774151"/>
    <lineage>
        <taxon>Bacteria</taxon>
        <taxon>Pseudomonadati</taxon>
        <taxon>Planctomycetota</taxon>
        <taxon>Planctomycetia</taxon>
        <taxon>Gemmatales</taxon>
        <taxon>Gemmataceae</taxon>
        <taxon>Frigoriglobus</taxon>
    </lineage>
</organism>
<dbReference type="EMBL" id="CP053452">
    <property type="protein sequence ID" value="QJW98031.1"/>
    <property type="molecule type" value="Genomic_DNA"/>
</dbReference>
<evidence type="ECO:0000313" key="4">
    <source>
        <dbReference type="Proteomes" id="UP000503447"/>
    </source>
</evidence>
<dbReference type="Proteomes" id="UP000503447">
    <property type="component" value="Chromosome"/>
</dbReference>
<reference evidence="4" key="1">
    <citation type="submission" date="2020-05" db="EMBL/GenBank/DDBJ databases">
        <title>Frigoriglobus tundricola gen. nov., sp. nov., a psychrotolerant cellulolytic planctomycete of the family Gemmataceae with two divergent copies of 16S rRNA gene.</title>
        <authorList>
            <person name="Kulichevskaya I.S."/>
            <person name="Ivanova A.A."/>
            <person name="Naumoff D.G."/>
            <person name="Beletsky A.V."/>
            <person name="Rijpstra W.I.C."/>
            <person name="Sinninghe Damste J.S."/>
            <person name="Mardanov A.V."/>
            <person name="Ravin N.V."/>
            <person name="Dedysh S.N."/>
        </authorList>
    </citation>
    <scope>NUCLEOTIDE SEQUENCE [LARGE SCALE GENOMIC DNA]</scope>
    <source>
        <strain evidence="4">PL17</strain>
    </source>
</reference>
<dbReference type="KEGG" id="ftj:FTUN_5611"/>
<keyword evidence="1" id="KW-0145">Chemotaxis</keyword>